<dbReference type="Proteomes" id="UP000605986">
    <property type="component" value="Unassembled WGS sequence"/>
</dbReference>
<organism evidence="6 7">
    <name type="scientific">Fusarium austroafricanum</name>
    <dbReference type="NCBI Taxonomy" id="2364996"/>
    <lineage>
        <taxon>Eukaryota</taxon>
        <taxon>Fungi</taxon>
        <taxon>Dikarya</taxon>
        <taxon>Ascomycota</taxon>
        <taxon>Pezizomycotina</taxon>
        <taxon>Sordariomycetes</taxon>
        <taxon>Hypocreomycetidae</taxon>
        <taxon>Hypocreales</taxon>
        <taxon>Nectriaceae</taxon>
        <taxon>Fusarium</taxon>
        <taxon>Fusarium concolor species complex</taxon>
    </lineage>
</organism>
<keyword evidence="7" id="KW-1185">Reference proteome</keyword>
<evidence type="ECO:0000259" key="5">
    <source>
        <dbReference type="PROSITE" id="PS50188"/>
    </source>
</evidence>
<dbReference type="InterPro" id="IPR001870">
    <property type="entry name" value="B30.2/SPRY"/>
</dbReference>
<dbReference type="InterPro" id="IPR003877">
    <property type="entry name" value="SPRY_dom"/>
</dbReference>
<dbReference type="PROSITE" id="PS50088">
    <property type="entry name" value="ANK_REPEAT"/>
    <property type="match status" value="12"/>
</dbReference>
<reference evidence="6" key="1">
    <citation type="submission" date="2020-01" db="EMBL/GenBank/DDBJ databases">
        <title>Identification and distribution of gene clusters putatively required for synthesis of sphingolipid metabolism inhibitors in phylogenetically diverse species of the filamentous fungus Fusarium.</title>
        <authorList>
            <person name="Kim H.-S."/>
            <person name="Busman M."/>
            <person name="Brown D.W."/>
            <person name="Divon H."/>
            <person name="Uhlig S."/>
            <person name="Proctor R.H."/>
        </authorList>
    </citation>
    <scope>NUCLEOTIDE SEQUENCE</scope>
    <source>
        <strain evidence="6">NRRL 53441</strain>
    </source>
</reference>
<feature type="repeat" description="ANK" evidence="3">
    <location>
        <begin position="1124"/>
        <end position="1156"/>
    </location>
</feature>
<feature type="repeat" description="ANK" evidence="3">
    <location>
        <begin position="1190"/>
        <end position="1222"/>
    </location>
</feature>
<evidence type="ECO:0000313" key="6">
    <source>
        <dbReference type="EMBL" id="KAF4448950.1"/>
    </source>
</evidence>
<feature type="domain" description="B30.2/SPRY" evidence="5">
    <location>
        <begin position="1835"/>
        <end position="2045"/>
    </location>
</feature>
<dbReference type="EMBL" id="JAADJG010000310">
    <property type="protein sequence ID" value="KAF4448950.1"/>
    <property type="molecule type" value="Genomic_DNA"/>
</dbReference>
<proteinExistence type="predicted"/>
<dbReference type="Pfam" id="PF00023">
    <property type="entry name" value="Ank"/>
    <property type="match status" value="2"/>
</dbReference>
<feature type="repeat" description="ANK" evidence="3">
    <location>
        <begin position="1410"/>
        <end position="1442"/>
    </location>
</feature>
<dbReference type="PRINTS" id="PR01415">
    <property type="entry name" value="ANKYRIN"/>
</dbReference>
<keyword evidence="2 3" id="KW-0040">ANK repeat</keyword>
<comment type="caution">
    <text evidence="6">The sequence shown here is derived from an EMBL/GenBank/DDBJ whole genome shotgun (WGS) entry which is preliminary data.</text>
</comment>
<feature type="compositionally biased region" description="Acidic residues" evidence="4">
    <location>
        <begin position="1924"/>
        <end position="1936"/>
    </location>
</feature>
<evidence type="ECO:0000256" key="1">
    <source>
        <dbReference type="ARBA" id="ARBA00022737"/>
    </source>
</evidence>
<sequence>MISHIVPEARVLSHPIFAREESVSGPSSNSWGQVGESSHDLTKTACQDDGLSSDTEDSERYLPASIHEKALSLLKAIQANAPEDVRGERSEILLAGHGFGGLVIKKAIIIANTDPKYYNIAYDVSKLVFFSTPHREGRKRGWEGVLLDMIEAQDLRFIGRLSQVLSTLVHSVSQLSHVFHKFATKYQIANFVEELGTDTSTPIIGELGSLNNDFETVELRQQKNYKTVLDINISELFRHLRLETYAKIKRTYFEALRTLSNSRWIIYEPRTLESYEDFVTLQEVYGSLLDGTDSDVVLNSGFIQVVGATGHGKSVLLQLISQKLRQRFSVTTLDTHSPPSDVIPTRYSILASFIHQIISQQPMCFHRVRETMAELLLRDAWSEESVRTMFSLLISSYEGTIFLVVIYNHDHWPEELRLWVSQELQPLFKSCGSKFLFLTSSQEPIETSNFPESHKVNVDKEYEKYRQRLICVKLKGLLDQGYGSLSGHGRTADMRRKIIEAATVFEGSFSATVEYLMGLFQQFSLTTAEVIEGCTEASSKAEEALYHEEILALRRKHPNILFWALSAISWLVSSVRPLRLEELAAATAVKEEDDSFEDIQDRVSLDMAQDLKRHLSHLAAVEGNQGYIASPVAQRLLTSTSVELGLYCDKTLAKLCLKYLRLILPETDHATDINLRKEEDIHSELSARTSTAAVSDNADRGCYELGHEFLDYACRFWPEHLLRAEALDKDLKDEVTSFLLAPQGRRWFSFYLFYHGQVTDPVGKAQELEDEIGLLQGLSNEKSARQSAVRMACYVGLNPMELEQLGPFTQTDKIIRLNTRRGYSEKALTLMNVSSEYCLDCAISNDDADVTKTLVETSYTELTTGRALHKAALFGSVKTSRMLLRLLDENPENDEIEKTVLHMAATGGSISVLHLLLGSHASEKQPAQTKIASMIDIKDTNEQTPLIIASGADISIQDSTGKTALHYAIVMCSAIVEELITPELAGIPDNDGFTPLHISAMSGSLLATKAITIALQHQGRFKEMMNFEDRSGKTPLQYAAQEGFTEIVQLLLRHKNVVEQEPIRSAANLAAVHGNLGAMSLLISKANESVKSQILIAAAGAGQLLVVQYLLRGGDRVLANIDDKGRWPLCEAAARGHTEIVHLLLKSKASVGVADEKRRTPLHHAAENGMAKVCQVLLQQRPDVDAADVDRKTPLHFAAAKGNVDVVRLLVMEKANVEGVSRTRQTPLHLAVRNPDVVKLLLDHGATPNATDSLKQTPLHLAVSCKSLQSVQHLLAKKASITALDDEGRSPLYYAIEKEELEIVKEICKHREGECNLLTELLWAVEFAVFPIFQYLLDLDSSKASEPELLHKAAGAESEEILDLILKSGIGTNLKWKDKSALHAAASNGRVENINILLKHGSDVDAINQIMQTPLHIAALEGHAEAVETLLEAGAELNVRDKYSQSPVYFAAYQGHVDVMIKILKHNPDIKISEEQDGWFPVHAGADDLDITRILVEYGADPNQRGGDGITPFIVAAAWGNLSVVEYLSEKGGDATLHTENGVTALHIAVDRNDIGMVKTLIGLGAGQCIDKQAVDGQTPLHVALESSECDIDMIKLLIDTGADSKLPMDDKTPNLALAVNSLRLDKIEWLLSMSSEPRLDFEWPLDDLISAYWRTLSLYCRDVTSNKDMTASVYPDIIRMFIRKSPRLISTVSPVENVNALEMCLWKPGKRGQEEKFAINLLKLADDPGIGTGFNPLQRRGSNRSALELGVISRRVIKKDFIKQCVEYIPSNIEDAKALGLGFKELRIATELDEPDMWKRLEPLVEQYRECTDDDGWNIDHYLHQIAGRVTLAEKAKLPSFASCKTPQRVLFPFDWAPEDSDSGKRFTIDDDGLGVNLFLRKNNPIFRFISLRADYPLTPRPASSAEDHIRYFEVRISSETPYTEDESESANSDDDGQKSGSAVSSKEVSNKELPFAIGIGLCGEFTDLTNAMTGWNPWTVGYHGDDGLFRLQDSQIGGDPVEGIPKCKFGKGDVVGCGINYSSNEYFFTCNGKVVGKSTLFLP</sequence>
<dbReference type="InterPro" id="IPR044736">
    <property type="entry name" value="Gid1/RanBPM/SPLA_SPRY"/>
</dbReference>
<dbReference type="SUPFAM" id="SSF48403">
    <property type="entry name" value="Ankyrin repeat"/>
    <property type="match status" value="3"/>
</dbReference>
<dbReference type="PANTHER" id="PTHR24123">
    <property type="entry name" value="ANKYRIN REPEAT-CONTAINING"/>
    <property type="match status" value="1"/>
</dbReference>
<dbReference type="InterPro" id="IPR036770">
    <property type="entry name" value="Ankyrin_rpt-contain_sf"/>
</dbReference>
<dbReference type="PROSITE" id="PS50297">
    <property type="entry name" value="ANK_REP_REGION"/>
    <property type="match status" value="9"/>
</dbReference>
<feature type="repeat" description="ANK" evidence="3">
    <location>
        <begin position="1157"/>
        <end position="1189"/>
    </location>
</feature>
<feature type="repeat" description="ANK" evidence="3">
    <location>
        <begin position="1377"/>
        <end position="1409"/>
    </location>
</feature>
<name>A0A8H4NV70_9HYPO</name>
<dbReference type="OrthoDB" id="5090952at2759"/>
<accession>A0A8H4NV70</accession>
<gene>
    <name evidence="6" type="ORF">F53441_7719</name>
</gene>
<dbReference type="PROSITE" id="PS50188">
    <property type="entry name" value="B302_SPRY"/>
    <property type="match status" value="1"/>
</dbReference>
<dbReference type="Pfam" id="PF12796">
    <property type="entry name" value="Ank_2"/>
    <property type="match status" value="6"/>
</dbReference>
<dbReference type="Gene3D" id="1.25.40.20">
    <property type="entry name" value="Ankyrin repeat-containing domain"/>
    <property type="match status" value="6"/>
</dbReference>
<dbReference type="PANTHER" id="PTHR24123:SF33">
    <property type="entry name" value="PROTEIN HOS4"/>
    <property type="match status" value="1"/>
</dbReference>
<feature type="repeat" description="ANK" evidence="3">
    <location>
        <begin position="1443"/>
        <end position="1475"/>
    </location>
</feature>
<dbReference type="InterPro" id="IPR043136">
    <property type="entry name" value="B30.2/SPRY_sf"/>
</dbReference>
<protein>
    <submittedName>
        <fullName evidence="6">Putative ankyrin repeat protein</fullName>
    </submittedName>
</protein>
<feature type="repeat" description="ANK" evidence="3">
    <location>
        <begin position="1223"/>
        <end position="1253"/>
    </location>
</feature>
<feature type="repeat" description="ANK" evidence="3">
    <location>
        <begin position="1541"/>
        <end position="1566"/>
    </location>
</feature>
<dbReference type="CDD" id="cd12885">
    <property type="entry name" value="SPRY_RanBP_like"/>
    <property type="match status" value="1"/>
</dbReference>
<dbReference type="Pfam" id="PF00622">
    <property type="entry name" value="SPRY"/>
    <property type="match status" value="1"/>
</dbReference>
<feature type="repeat" description="ANK" evidence="3">
    <location>
        <begin position="1031"/>
        <end position="1054"/>
    </location>
</feature>
<dbReference type="InterPro" id="IPR051165">
    <property type="entry name" value="Multifunctional_ANK_Repeat"/>
</dbReference>
<feature type="repeat" description="ANK" evidence="3">
    <location>
        <begin position="1254"/>
        <end position="1286"/>
    </location>
</feature>
<dbReference type="Gene3D" id="2.60.120.920">
    <property type="match status" value="1"/>
</dbReference>
<evidence type="ECO:0000313" key="7">
    <source>
        <dbReference type="Proteomes" id="UP000605986"/>
    </source>
</evidence>
<evidence type="ECO:0000256" key="3">
    <source>
        <dbReference type="PROSITE-ProRule" id="PRU00023"/>
    </source>
</evidence>
<evidence type="ECO:0000256" key="2">
    <source>
        <dbReference type="ARBA" id="ARBA00023043"/>
    </source>
</evidence>
<keyword evidence="1" id="KW-0677">Repeat</keyword>
<evidence type="ECO:0000256" key="4">
    <source>
        <dbReference type="SAM" id="MobiDB-lite"/>
    </source>
</evidence>
<dbReference type="InterPro" id="IPR002110">
    <property type="entry name" value="Ankyrin_rpt"/>
</dbReference>
<feature type="compositionally biased region" description="Polar residues" evidence="4">
    <location>
        <begin position="24"/>
        <end position="36"/>
    </location>
</feature>
<feature type="region of interest" description="Disordered" evidence="4">
    <location>
        <begin position="1922"/>
        <end position="1948"/>
    </location>
</feature>
<feature type="region of interest" description="Disordered" evidence="4">
    <location>
        <begin position="21"/>
        <end position="59"/>
    </location>
</feature>
<feature type="repeat" description="ANK" evidence="3">
    <location>
        <begin position="1576"/>
        <end position="1610"/>
    </location>
</feature>
<feature type="repeat" description="ANK" evidence="3">
    <location>
        <begin position="1508"/>
        <end position="1540"/>
    </location>
</feature>
<dbReference type="SMART" id="SM00248">
    <property type="entry name" value="ANK"/>
    <property type="match status" value="20"/>
</dbReference>